<organism evidence="1 2">
    <name type="scientific">Intestinimonas massiliensis</name>
    <name type="common">ex Afouda et al. 2020</name>
    <dbReference type="NCBI Taxonomy" id="1673721"/>
    <lineage>
        <taxon>Bacteria</taxon>
        <taxon>Bacillati</taxon>
        <taxon>Bacillota</taxon>
        <taxon>Clostridia</taxon>
        <taxon>Eubacteriales</taxon>
        <taxon>Intestinimonas</taxon>
    </lineage>
</organism>
<keyword evidence="2" id="KW-1185">Reference proteome</keyword>
<protein>
    <submittedName>
        <fullName evidence="1">Uncharacterized protein</fullName>
    </submittedName>
</protein>
<comment type="caution">
    <text evidence="1">The sequence shown here is derived from an EMBL/GenBank/DDBJ whole genome shotgun (WGS) entry which is preliminary data.</text>
</comment>
<evidence type="ECO:0000313" key="1">
    <source>
        <dbReference type="EMBL" id="MCG4526355.1"/>
    </source>
</evidence>
<dbReference type="Proteomes" id="UP001200313">
    <property type="component" value="Unassembled WGS sequence"/>
</dbReference>
<gene>
    <name evidence="1" type="ORF">L0P79_04600</name>
</gene>
<reference evidence="1 2" key="1">
    <citation type="submission" date="2022-01" db="EMBL/GenBank/DDBJ databases">
        <title>Collection of gut derived symbiotic bacterial strains cultured from healthy donors.</title>
        <authorList>
            <person name="Lin H."/>
            <person name="Kohout C."/>
            <person name="Waligurski E."/>
            <person name="Pamer E.G."/>
        </authorList>
    </citation>
    <scope>NUCLEOTIDE SEQUENCE [LARGE SCALE GENOMIC DNA]</scope>
    <source>
        <strain evidence="1 2">DFI.3.7</strain>
    </source>
</reference>
<dbReference type="EMBL" id="JAKNJB010000006">
    <property type="protein sequence ID" value="MCG4526355.1"/>
    <property type="molecule type" value="Genomic_DNA"/>
</dbReference>
<name>A0ABS9M6F9_9FIRM</name>
<evidence type="ECO:0000313" key="2">
    <source>
        <dbReference type="Proteomes" id="UP001200313"/>
    </source>
</evidence>
<proteinExistence type="predicted"/>
<dbReference type="RefSeq" id="WP_238073377.1">
    <property type="nucleotide sequence ID" value="NZ_JAKNJB010000006.1"/>
</dbReference>
<accession>A0ABS9M6F9</accession>
<sequence length="232" mass="25466">MGDVRLLGTVYVRNKPVPMGKNVGRYRADAPITIGDTVGGMECRWVMTGRMLVAERPLLQGIAFHHIKNRNLDTGIEVQIDGAVYRCRLLKADPSEDGHPSEWARLKDQLLPAWGKITSIIAMQEGVVSVYNGQAHPVAYTYSPCSWYPVLEPLSPVILSEEAIGKGLLVSVGEGVVSGMLESVTDYDIVMSKVIASKVAPEHMLLIGNGKMVIMRDAVWAIREYRSSCNAK</sequence>